<dbReference type="InterPro" id="IPR036010">
    <property type="entry name" value="2Fe-2S_ferredoxin-like_sf"/>
</dbReference>
<proteinExistence type="inferred from homology"/>
<evidence type="ECO:0000256" key="2">
    <source>
        <dbReference type="ARBA" id="ARBA00022448"/>
    </source>
</evidence>
<dbReference type="PANTHER" id="PTHR43112">
    <property type="entry name" value="FERREDOXIN"/>
    <property type="match status" value="1"/>
</dbReference>
<dbReference type="PANTHER" id="PTHR43112:SF9">
    <property type="entry name" value="FERREDOXIN C 1, CHLOROPLASTIC"/>
    <property type="match status" value="1"/>
</dbReference>
<accession>A0A7S3CBS9</accession>
<name>A0A7S3CBS9_9CHLO</name>
<sequence>MMGLERSATRRSCVLPTSAPSALRPPSTVSRSSGVARRQGTVVARASYKVELKLNGGEVAEIEVEEDEYILDAVENAGLEVPYDCRMGVCMQCPAKLTSGEVDQTEGMISDDVAEKGYVLMCVAKCQSDLTMEQVTEVSRKSRPQRRLWCPTGRTTDPPCPFPRRSQEELLDEQLMTSDA</sequence>
<evidence type="ECO:0000259" key="10">
    <source>
        <dbReference type="PROSITE" id="PS51085"/>
    </source>
</evidence>
<dbReference type="InterPro" id="IPR001041">
    <property type="entry name" value="2Fe-2S_ferredoxin-type"/>
</dbReference>
<reference evidence="11" key="1">
    <citation type="submission" date="2021-01" db="EMBL/GenBank/DDBJ databases">
        <authorList>
            <person name="Corre E."/>
            <person name="Pelletier E."/>
            <person name="Niang G."/>
            <person name="Scheremetjew M."/>
            <person name="Finn R."/>
            <person name="Kale V."/>
            <person name="Holt S."/>
            <person name="Cochrane G."/>
            <person name="Meng A."/>
            <person name="Brown T."/>
            <person name="Cohen L."/>
        </authorList>
    </citation>
    <scope>NUCLEOTIDE SEQUENCE</scope>
    <source>
        <strain evidence="11">RCC1871</strain>
    </source>
</reference>
<feature type="region of interest" description="Disordered" evidence="9">
    <location>
        <begin position="1"/>
        <end position="35"/>
    </location>
</feature>
<keyword evidence="3 8" id="KW-0001">2Fe-2S</keyword>
<comment type="function">
    <text evidence="8">Ferredoxins are iron-sulfur proteins that transfer electrons in a wide variety of metabolic reactions.</text>
</comment>
<dbReference type="GO" id="GO:0009055">
    <property type="term" value="F:electron transfer activity"/>
    <property type="evidence" value="ECO:0007669"/>
    <property type="project" value="InterPro"/>
</dbReference>
<keyword evidence="8" id="KW-0150">Chloroplast</keyword>
<dbReference type="EMBL" id="HBHZ01006219">
    <property type="protein sequence ID" value="CAE0191737.1"/>
    <property type="molecule type" value="Transcribed_RNA"/>
</dbReference>
<dbReference type="GO" id="GO:0022900">
    <property type="term" value="P:electron transport chain"/>
    <property type="evidence" value="ECO:0007669"/>
    <property type="project" value="InterPro"/>
</dbReference>
<dbReference type="Gene3D" id="3.10.20.30">
    <property type="match status" value="1"/>
</dbReference>
<dbReference type="InterPro" id="IPR010241">
    <property type="entry name" value="Fd_pln"/>
</dbReference>
<comment type="similarity">
    <text evidence="1 8">Belongs to the 2Fe2S plant-type ferredoxin family.</text>
</comment>
<keyword evidence="5 8" id="KW-0249">Electron transport</keyword>
<gene>
    <name evidence="11" type="ORF">CROS1456_LOCUS4827</name>
</gene>
<dbReference type="Pfam" id="PF00111">
    <property type="entry name" value="Fer2"/>
    <property type="match status" value="1"/>
</dbReference>
<evidence type="ECO:0000256" key="8">
    <source>
        <dbReference type="RuleBase" id="RU364001"/>
    </source>
</evidence>
<comment type="cofactor">
    <cofactor evidence="8">
        <name>[2Fe-2S] cluster</name>
        <dbReference type="ChEBI" id="CHEBI:190135"/>
    </cofactor>
    <text evidence="8">Binds 1 [2Fe-2S] cluster.</text>
</comment>
<evidence type="ECO:0000256" key="5">
    <source>
        <dbReference type="ARBA" id="ARBA00022982"/>
    </source>
</evidence>
<keyword evidence="2 8" id="KW-0813">Transport</keyword>
<dbReference type="CDD" id="cd00207">
    <property type="entry name" value="fer2"/>
    <property type="match status" value="1"/>
</dbReference>
<dbReference type="PROSITE" id="PS51085">
    <property type="entry name" value="2FE2S_FER_2"/>
    <property type="match status" value="1"/>
</dbReference>
<dbReference type="AlphaFoldDB" id="A0A7S3CBS9"/>
<keyword evidence="6 8" id="KW-0408">Iron</keyword>
<dbReference type="GO" id="GO:0046872">
    <property type="term" value="F:metal ion binding"/>
    <property type="evidence" value="ECO:0007669"/>
    <property type="project" value="UniProtKB-KW"/>
</dbReference>
<evidence type="ECO:0000256" key="6">
    <source>
        <dbReference type="ARBA" id="ARBA00023004"/>
    </source>
</evidence>
<protein>
    <recommendedName>
        <fullName evidence="8">Ferredoxin</fullName>
    </recommendedName>
</protein>
<evidence type="ECO:0000256" key="7">
    <source>
        <dbReference type="ARBA" id="ARBA00023014"/>
    </source>
</evidence>
<dbReference type="GO" id="GO:0009507">
    <property type="term" value="C:chloroplast"/>
    <property type="evidence" value="ECO:0007669"/>
    <property type="project" value="UniProtKB-SubCell"/>
</dbReference>
<evidence type="ECO:0000256" key="3">
    <source>
        <dbReference type="ARBA" id="ARBA00022714"/>
    </source>
</evidence>
<comment type="subcellular location">
    <subcellularLocation>
        <location evidence="8">Plastid</location>
        <location evidence="8">Chloroplast</location>
    </subcellularLocation>
</comment>
<dbReference type="NCBIfam" id="TIGR02008">
    <property type="entry name" value="fdx_plant"/>
    <property type="match status" value="1"/>
</dbReference>
<keyword evidence="4 8" id="KW-0479">Metal-binding</keyword>
<evidence type="ECO:0000256" key="4">
    <source>
        <dbReference type="ARBA" id="ARBA00022723"/>
    </source>
</evidence>
<organism evidence="11">
    <name type="scientific">Chloropicon roscoffensis</name>
    <dbReference type="NCBI Taxonomy" id="1461544"/>
    <lineage>
        <taxon>Eukaryota</taxon>
        <taxon>Viridiplantae</taxon>
        <taxon>Chlorophyta</taxon>
        <taxon>Chloropicophyceae</taxon>
        <taxon>Chloropicales</taxon>
        <taxon>Chloropicaceae</taxon>
        <taxon>Chloropicon</taxon>
    </lineage>
</organism>
<dbReference type="GO" id="GO:0051537">
    <property type="term" value="F:2 iron, 2 sulfur cluster binding"/>
    <property type="evidence" value="ECO:0007669"/>
    <property type="project" value="UniProtKB-KW"/>
</dbReference>
<feature type="domain" description="2Fe-2S ferredoxin-type" evidence="10">
    <location>
        <begin position="48"/>
        <end position="138"/>
    </location>
</feature>
<dbReference type="InterPro" id="IPR012675">
    <property type="entry name" value="Beta-grasp_dom_sf"/>
</dbReference>
<dbReference type="SUPFAM" id="SSF54292">
    <property type="entry name" value="2Fe-2S ferredoxin-like"/>
    <property type="match status" value="1"/>
</dbReference>
<feature type="region of interest" description="Disordered" evidence="9">
    <location>
        <begin position="141"/>
        <end position="180"/>
    </location>
</feature>
<keyword evidence="8" id="KW-0934">Plastid</keyword>
<keyword evidence="7 8" id="KW-0411">Iron-sulfur</keyword>
<evidence type="ECO:0000256" key="1">
    <source>
        <dbReference type="ARBA" id="ARBA00007874"/>
    </source>
</evidence>
<evidence type="ECO:0000313" key="11">
    <source>
        <dbReference type="EMBL" id="CAE0191737.1"/>
    </source>
</evidence>
<evidence type="ECO:0000256" key="9">
    <source>
        <dbReference type="SAM" id="MobiDB-lite"/>
    </source>
</evidence>